<organism evidence="2 3">
    <name type="scientific">Erythrobacter rubeus</name>
    <dbReference type="NCBI Taxonomy" id="2760803"/>
    <lineage>
        <taxon>Bacteria</taxon>
        <taxon>Pseudomonadati</taxon>
        <taxon>Pseudomonadota</taxon>
        <taxon>Alphaproteobacteria</taxon>
        <taxon>Sphingomonadales</taxon>
        <taxon>Erythrobacteraceae</taxon>
        <taxon>Erythrobacter/Porphyrobacter group</taxon>
        <taxon>Erythrobacter</taxon>
    </lineage>
</organism>
<evidence type="ECO:0000256" key="1">
    <source>
        <dbReference type="SAM" id="SignalP"/>
    </source>
</evidence>
<dbReference type="EMBL" id="JACXLC010000001">
    <property type="protein sequence ID" value="MBD2841267.1"/>
    <property type="molecule type" value="Genomic_DNA"/>
</dbReference>
<protein>
    <recommendedName>
        <fullName evidence="4">Secreted protein</fullName>
    </recommendedName>
</protein>
<evidence type="ECO:0000313" key="2">
    <source>
        <dbReference type="EMBL" id="MBD2841267.1"/>
    </source>
</evidence>
<accession>A0ABR8KPJ0</accession>
<name>A0ABR8KPJ0_9SPHN</name>
<dbReference type="PROSITE" id="PS51257">
    <property type="entry name" value="PROKAR_LIPOPROTEIN"/>
    <property type="match status" value="1"/>
</dbReference>
<feature type="signal peptide" evidence="1">
    <location>
        <begin position="1"/>
        <end position="18"/>
    </location>
</feature>
<feature type="chain" id="PRO_5046069103" description="Secreted protein" evidence="1">
    <location>
        <begin position="19"/>
        <end position="73"/>
    </location>
</feature>
<proteinExistence type="predicted"/>
<sequence>MRKIFAATAAATALTLTACGPEAPNEQRSDMLEDKADAVDDMAEDAPTEAQEDVIEDKADAIDEKAEEVDTVG</sequence>
<evidence type="ECO:0008006" key="4">
    <source>
        <dbReference type="Google" id="ProtNLM"/>
    </source>
</evidence>
<comment type="caution">
    <text evidence="2">The sequence shown here is derived from an EMBL/GenBank/DDBJ whole genome shotgun (WGS) entry which is preliminary data.</text>
</comment>
<dbReference type="Proteomes" id="UP000635384">
    <property type="component" value="Unassembled WGS sequence"/>
</dbReference>
<keyword evidence="1" id="KW-0732">Signal</keyword>
<gene>
    <name evidence="2" type="ORF">IB285_03235</name>
</gene>
<reference evidence="2 3" key="1">
    <citation type="submission" date="2020-09" db="EMBL/GenBank/DDBJ databases">
        <authorList>
            <person name="Yoon J.-W."/>
        </authorList>
    </citation>
    <scope>NUCLEOTIDE SEQUENCE [LARGE SCALE GENOMIC DNA]</scope>
    <source>
        <strain evidence="2 3">KMU-140</strain>
    </source>
</reference>
<keyword evidence="3" id="KW-1185">Reference proteome</keyword>
<evidence type="ECO:0000313" key="3">
    <source>
        <dbReference type="Proteomes" id="UP000635384"/>
    </source>
</evidence>
<dbReference type="RefSeq" id="WP_190786823.1">
    <property type="nucleotide sequence ID" value="NZ_JACXLC010000001.1"/>
</dbReference>